<evidence type="ECO:0000256" key="1">
    <source>
        <dbReference type="SAM" id="Phobius"/>
    </source>
</evidence>
<evidence type="ECO:0000313" key="2">
    <source>
        <dbReference type="EMBL" id="MFC0547710.1"/>
    </source>
</evidence>
<dbReference type="InterPro" id="IPR027417">
    <property type="entry name" value="P-loop_NTPase"/>
</dbReference>
<dbReference type="Gene3D" id="3.40.50.300">
    <property type="entry name" value="P-loop containing nucleotide triphosphate hydrolases"/>
    <property type="match status" value="1"/>
</dbReference>
<dbReference type="GO" id="GO:0051301">
    <property type="term" value="P:cell division"/>
    <property type="evidence" value="ECO:0007669"/>
    <property type="project" value="UniProtKB-KW"/>
</dbReference>
<feature type="transmembrane region" description="Helical" evidence="1">
    <location>
        <begin position="14"/>
        <end position="37"/>
    </location>
</feature>
<keyword evidence="2" id="KW-0132">Cell division</keyword>
<sequence>MGNLKRDAEAAGCLVLLGLAVGWLVAKLVKTVLWLLWKGIRHGLPALWRGVKWLNRHPRTTATLLVLAGLVTLGAVLRAWAVLAFVGLVLVGLAVVVGPVLAWRAPVWWERWVWRFVRSWWLRWVFYVPRWESWARGCGLAIVDEATLAVSLPVIIKVTTGPAWDEVRVSMAVGQKTEDFEERVRELGHARRSARCVVRELSPGVVSVDFQRRDLIAGVVPGASIPVEMLGDAVDLFSVPVGVSEYGRVLRMPLFGSHTFCAATTGAGKNSFTWAPYPLLAPAVRDGLVTVSGIDPKGMELAYGRGLFRRYADTPKAAVELLEELVESMQARKVRLAGRRRKVVISRDNPLEILEFDEIAALTKYLGDKNQRARIESLVGLLLTQGRSLGFVVRGYVQEPTKETVVWRELFPYRMAMALPTASYVDMVLGDGAYERGARADRIPADTPGVGYVLEEWRRVPVRGRVAWTGDAGIEELVDYVNAPARGDDMSGGRVVEFLRRNGNAGGEAA</sequence>
<keyword evidence="1" id="KW-1133">Transmembrane helix</keyword>
<accession>A0ABV6N6K2</accession>
<keyword evidence="2" id="KW-0131">Cell cycle</keyword>
<dbReference type="RefSeq" id="WP_379794551.1">
    <property type="nucleotide sequence ID" value="NZ_JBHLUD010000014.1"/>
</dbReference>
<evidence type="ECO:0000313" key="3">
    <source>
        <dbReference type="Proteomes" id="UP001589810"/>
    </source>
</evidence>
<feature type="transmembrane region" description="Helical" evidence="1">
    <location>
        <begin position="58"/>
        <end position="77"/>
    </location>
</feature>
<feature type="transmembrane region" description="Helical" evidence="1">
    <location>
        <begin position="83"/>
        <end position="103"/>
    </location>
</feature>
<organism evidence="2 3">
    <name type="scientific">Kutzneria chonburiensis</name>
    <dbReference type="NCBI Taxonomy" id="1483604"/>
    <lineage>
        <taxon>Bacteria</taxon>
        <taxon>Bacillati</taxon>
        <taxon>Actinomycetota</taxon>
        <taxon>Actinomycetes</taxon>
        <taxon>Pseudonocardiales</taxon>
        <taxon>Pseudonocardiaceae</taxon>
        <taxon>Kutzneria</taxon>
    </lineage>
</organism>
<name>A0ABV6N6K2_9PSEU</name>
<dbReference type="EMBL" id="JBHLUD010000014">
    <property type="protein sequence ID" value="MFC0547710.1"/>
    <property type="molecule type" value="Genomic_DNA"/>
</dbReference>
<protein>
    <submittedName>
        <fullName evidence="2">Cell division protein FtsK</fullName>
    </submittedName>
</protein>
<comment type="caution">
    <text evidence="2">The sequence shown here is derived from an EMBL/GenBank/DDBJ whole genome shotgun (WGS) entry which is preliminary data.</text>
</comment>
<dbReference type="SUPFAM" id="SSF52540">
    <property type="entry name" value="P-loop containing nucleoside triphosphate hydrolases"/>
    <property type="match status" value="1"/>
</dbReference>
<reference evidence="2 3" key="1">
    <citation type="submission" date="2024-09" db="EMBL/GenBank/DDBJ databases">
        <authorList>
            <person name="Sun Q."/>
            <person name="Mori K."/>
        </authorList>
    </citation>
    <scope>NUCLEOTIDE SEQUENCE [LARGE SCALE GENOMIC DNA]</scope>
    <source>
        <strain evidence="2 3">TBRC 1432</strain>
    </source>
</reference>
<keyword evidence="1" id="KW-0472">Membrane</keyword>
<gene>
    <name evidence="2" type="ORF">ACFFH7_39810</name>
</gene>
<keyword evidence="3" id="KW-1185">Reference proteome</keyword>
<keyword evidence="1" id="KW-0812">Transmembrane</keyword>
<dbReference type="Proteomes" id="UP001589810">
    <property type="component" value="Unassembled WGS sequence"/>
</dbReference>
<proteinExistence type="predicted"/>